<dbReference type="Gene3D" id="1.10.10.60">
    <property type="entry name" value="Homeodomain-like"/>
    <property type="match status" value="2"/>
</dbReference>
<gene>
    <name evidence="11" type="ORF">BBD42_04280</name>
</gene>
<comment type="similarity">
    <text evidence="2">Belongs to the bacterial solute-binding protein 8 family.</text>
</comment>
<keyword evidence="4" id="KW-0732">Signal</keyword>
<evidence type="ECO:0000256" key="4">
    <source>
        <dbReference type="ARBA" id="ARBA00022729"/>
    </source>
</evidence>
<dbReference type="InterPro" id="IPR051313">
    <property type="entry name" value="Bact_iron-sidero_bind"/>
</dbReference>
<keyword evidence="6" id="KW-0238">DNA-binding</keyword>
<evidence type="ECO:0000256" key="1">
    <source>
        <dbReference type="ARBA" id="ARBA00004196"/>
    </source>
</evidence>
<dbReference type="SUPFAM" id="SSF46689">
    <property type="entry name" value="Homeodomain-like"/>
    <property type="match status" value="2"/>
</dbReference>
<reference evidence="11" key="1">
    <citation type="submission" date="2016-08" db="EMBL/GenBank/DDBJ databases">
        <title>Complete Genome Seqeunce of Paenibacillus sp. BIHB 4019 from tea rhizoplane.</title>
        <authorList>
            <person name="Thakur R."/>
            <person name="Swarnkar M.K."/>
            <person name="Gulati A."/>
        </authorList>
    </citation>
    <scope>NUCLEOTIDE SEQUENCE [LARGE SCALE GENOMIC DNA]</scope>
    <source>
        <strain evidence="11">BIHB4019</strain>
    </source>
</reference>
<name>A0A1B2DDJ8_9BACL</name>
<evidence type="ECO:0000256" key="8">
    <source>
        <dbReference type="SAM" id="Coils"/>
    </source>
</evidence>
<dbReference type="PROSITE" id="PS01124">
    <property type="entry name" value="HTH_ARAC_FAMILY_2"/>
    <property type="match status" value="1"/>
</dbReference>
<feature type="coiled-coil region" evidence="8">
    <location>
        <begin position="495"/>
        <end position="522"/>
    </location>
</feature>
<feature type="domain" description="Fe/B12 periplasmic-binding" evidence="10">
    <location>
        <begin position="391"/>
        <end position="661"/>
    </location>
</feature>
<evidence type="ECO:0000313" key="11">
    <source>
        <dbReference type="EMBL" id="ANY65770.1"/>
    </source>
</evidence>
<dbReference type="PANTHER" id="PTHR30532">
    <property type="entry name" value="IRON III DICITRATE-BINDING PERIPLASMIC PROTEIN"/>
    <property type="match status" value="1"/>
</dbReference>
<dbReference type="Pfam" id="PF12833">
    <property type="entry name" value="HTH_18"/>
    <property type="match status" value="1"/>
</dbReference>
<evidence type="ECO:0000259" key="10">
    <source>
        <dbReference type="PROSITE" id="PS50983"/>
    </source>
</evidence>
<feature type="domain" description="HTH araC/xylS-type" evidence="9">
    <location>
        <begin position="180"/>
        <end position="278"/>
    </location>
</feature>
<proteinExistence type="inferred from homology"/>
<keyword evidence="7" id="KW-0804">Transcription</keyword>
<dbReference type="PROSITE" id="PS50983">
    <property type="entry name" value="FE_B12_PBP"/>
    <property type="match status" value="1"/>
</dbReference>
<comment type="subcellular location">
    <subcellularLocation>
        <location evidence="1">Cell envelope</location>
    </subcellularLocation>
</comment>
<evidence type="ECO:0000256" key="6">
    <source>
        <dbReference type="ARBA" id="ARBA00023125"/>
    </source>
</evidence>
<organism evidence="11">
    <name type="scientific">Paenibacillus sp. BIHB 4019</name>
    <dbReference type="NCBI Taxonomy" id="1870819"/>
    <lineage>
        <taxon>Bacteria</taxon>
        <taxon>Bacillati</taxon>
        <taxon>Bacillota</taxon>
        <taxon>Bacilli</taxon>
        <taxon>Bacillales</taxon>
        <taxon>Paenibacillaceae</taxon>
        <taxon>Paenibacillus</taxon>
    </lineage>
</organism>
<evidence type="ECO:0000256" key="2">
    <source>
        <dbReference type="ARBA" id="ARBA00008814"/>
    </source>
</evidence>
<sequence length="661" mass="73320">MSRMNWNDQLLLWHEATVKVLDIRHIALGKNEELRGYLLPSSGFIWVTRGQAQVTLDGTNYAAQPFHLLHGGKGMCLNIFPSADVFEYDMIFYKGNLAGQGNRKLQQLMEHCNPFQIQYGFAPQNPLAIHAIVRKMEESWGKLSMLDRLGAKGQLYQFVHELMGQLSDQEIAPTAPDLVWQAMRYIENNYPEPISVEGLAGLLGCSASYLSRLFKKQLATTPNDYLIKVRMDHARHLLSDTQATLQEIAASIGYPDVYYFSRVFKKHTGLPPLRFRSRAASGKAVQNNPFRRSGQAIVPHPTQSYNYNDNSYQLVGEGDLTMYKELKLSVAAVMLLCMALLFSGCAGSAGVNDRSITAEAAATGENGAGQQASQTKVVQHMLGETEIPVNPQRIAVSGLEDILLALDAPIVQAQAMKGQYLYETLQERNIPAIYTPDSLNYEAILDAKPDLIMAHLLPTDKESYEKLSKIAPTIVYDRGDWKTSIAAIGKAIDREEQAQAVINAYNEKLEQTKEAVAKAVGANHSVAFIRPSQSDVQVFFPAFVYTSLVYKDVGLAMDASVAELEQKEEEGSWGVGESLEKLPEITADHLFVTVGGSFDSEEEAQMALTELDEIEQMKVWQEIPAVKKGNVHKVSARHWMLNGPTADSMKLDDVLKALVKS</sequence>
<dbReference type="EMBL" id="CP016808">
    <property type="protein sequence ID" value="ANY65770.1"/>
    <property type="molecule type" value="Genomic_DNA"/>
</dbReference>
<evidence type="ECO:0000256" key="3">
    <source>
        <dbReference type="ARBA" id="ARBA00022448"/>
    </source>
</evidence>
<dbReference type="SUPFAM" id="SSF53807">
    <property type="entry name" value="Helical backbone' metal receptor"/>
    <property type="match status" value="1"/>
</dbReference>
<dbReference type="InterPro" id="IPR018060">
    <property type="entry name" value="HTH_AraC"/>
</dbReference>
<evidence type="ECO:0000259" key="9">
    <source>
        <dbReference type="PROSITE" id="PS01124"/>
    </source>
</evidence>
<dbReference type="InterPro" id="IPR009057">
    <property type="entry name" value="Homeodomain-like_sf"/>
</dbReference>
<keyword evidence="3" id="KW-0813">Transport</keyword>
<keyword evidence="8" id="KW-0175">Coiled coil</keyword>
<dbReference type="PANTHER" id="PTHR30532:SF1">
    <property type="entry name" value="IRON(3+)-HYDROXAMATE-BINDING PROTEIN FHUD"/>
    <property type="match status" value="1"/>
</dbReference>
<evidence type="ECO:0008006" key="12">
    <source>
        <dbReference type="Google" id="ProtNLM"/>
    </source>
</evidence>
<protein>
    <recommendedName>
        <fullName evidence="12">AraC family transcriptional regulator</fullName>
    </recommendedName>
</protein>
<dbReference type="AlphaFoldDB" id="A0A1B2DDJ8"/>
<dbReference type="PROSITE" id="PS00041">
    <property type="entry name" value="HTH_ARAC_FAMILY_1"/>
    <property type="match status" value="1"/>
</dbReference>
<dbReference type="GO" id="GO:0030288">
    <property type="term" value="C:outer membrane-bounded periplasmic space"/>
    <property type="evidence" value="ECO:0007669"/>
    <property type="project" value="TreeGrafter"/>
</dbReference>
<dbReference type="RefSeq" id="WP_099517154.1">
    <property type="nucleotide sequence ID" value="NZ_CP016808.1"/>
</dbReference>
<dbReference type="GO" id="GO:0043565">
    <property type="term" value="F:sequence-specific DNA binding"/>
    <property type="evidence" value="ECO:0007669"/>
    <property type="project" value="InterPro"/>
</dbReference>
<evidence type="ECO:0000256" key="5">
    <source>
        <dbReference type="ARBA" id="ARBA00023015"/>
    </source>
</evidence>
<evidence type="ECO:0000256" key="7">
    <source>
        <dbReference type="ARBA" id="ARBA00023163"/>
    </source>
</evidence>
<dbReference type="GO" id="GO:1901678">
    <property type="term" value="P:iron coordination entity transport"/>
    <property type="evidence" value="ECO:0007669"/>
    <property type="project" value="UniProtKB-ARBA"/>
</dbReference>
<dbReference type="InterPro" id="IPR002491">
    <property type="entry name" value="ABC_transptr_periplasmic_BD"/>
</dbReference>
<dbReference type="SMART" id="SM00342">
    <property type="entry name" value="HTH_ARAC"/>
    <property type="match status" value="1"/>
</dbReference>
<dbReference type="GO" id="GO:0003700">
    <property type="term" value="F:DNA-binding transcription factor activity"/>
    <property type="evidence" value="ECO:0007669"/>
    <property type="project" value="InterPro"/>
</dbReference>
<keyword evidence="5" id="KW-0805">Transcription regulation</keyword>
<dbReference type="Pfam" id="PF01497">
    <property type="entry name" value="Peripla_BP_2"/>
    <property type="match status" value="1"/>
</dbReference>
<dbReference type="InterPro" id="IPR018062">
    <property type="entry name" value="HTH_AraC-typ_CS"/>
</dbReference>
<accession>A0A1B2DDJ8</accession>
<dbReference type="Gene3D" id="3.40.50.1980">
    <property type="entry name" value="Nitrogenase molybdenum iron protein domain"/>
    <property type="match status" value="2"/>
</dbReference>